<dbReference type="InterPro" id="IPR034122">
    <property type="entry name" value="Retropepsin-like_bacterial"/>
</dbReference>
<evidence type="ECO:0000256" key="1">
    <source>
        <dbReference type="SAM" id="SignalP"/>
    </source>
</evidence>
<gene>
    <name evidence="2" type="ORF">EPD60_13805</name>
</gene>
<dbReference type="RefSeq" id="WP_131450111.1">
    <property type="nucleotide sequence ID" value="NZ_SJZI01000047.1"/>
</dbReference>
<accession>A0A4R1B8B3</accession>
<dbReference type="Gene3D" id="2.40.70.10">
    <property type="entry name" value="Acid Proteases"/>
    <property type="match status" value="2"/>
</dbReference>
<protein>
    <recommendedName>
        <fullName evidence="4">Peptidase A2 domain-containing protein</fullName>
    </recommendedName>
</protein>
<reference evidence="2 3" key="1">
    <citation type="submission" date="2019-03" db="EMBL/GenBank/DDBJ databases">
        <authorList>
            <person name="Kim M.K.M."/>
        </authorList>
    </citation>
    <scope>NUCLEOTIDE SEQUENCE [LARGE SCALE GENOMIC DNA]</scope>
    <source>
        <strain evidence="2 3">17J68-12</strain>
    </source>
</reference>
<evidence type="ECO:0000313" key="2">
    <source>
        <dbReference type="EMBL" id="TCJ13138.1"/>
    </source>
</evidence>
<sequence>MTKARFYMLLLLLLLGAVPAFAGSGPGRGFPGKRWWPAFIMAQDSVSATIPFSRVGNLILIEAQADTIKGNFIFDTGAAHMLLNQTYFRDYPVSQQADVESAGITGGGAPVQRTVIKDLGLGALHYRNQEVDLGNLGHLESAKGVRIFGLLGMSLFQDCEVLIDYDNNLLYIHKARRHEPVLYAAQALKDTPGYQEYPIDIKEGFILVNTEVAGRKLQFVMDSGAESSVLDSRLPNAVFQQVQITRRVALNGSAGRKSEAFYGTLAQLSVGGQTLNGLPVLISSLEHTCFADMSCINGILSFDAFAPRRMGFNFVTRKMYVWK</sequence>
<keyword evidence="1" id="KW-0732">Signal</keyword>
<evidence type="ECO:0000313" key="3">
    <source>
        <dbReference type="Proteomes" id="UP000295334"/>
    </source>
</evidence>
<evidence type="ECO:0008006" key="4">
    <source>
        <dbReference type="Google" id="ProtNLM"/>
    </source>
</evidence>
<name>A0A4R1B8B3_9BACT</name>
<dbReference type="AlphaFoldDB" id="A0A4R1B8B3"/>
<comment type="caution">
    <text evidence="2">The sequence shown here is derived from an EMBL/GenBank/DDBJ whole genome shotgun (WGS) entry which is preliminary data.</text>
</comment>
<proteinExistence type="predicted"/>
<feature type="chain" id="PRO_5020190597" description="Peptidase A2 domain-containing protein" evidence="1">
    <location>
        <begin position="23"/>
        <end position="323"/>
    </location>
</feature>
<dbReference type="InterPro" id="IPR021109">
    <property type="entry name" value="Peptidase_aspartic_dom_sf"/>
</dbReference>
<feature type="signal peptide" evidence="1">
    <location>
        <begin position="1"/>
        <end position="22"/>
    </location>
</feature>
<dbReference type="SUPFAM" id="SSF50630">
    <property type="entry name" value="Acid proteases"/>
    <property type="match status" value="1"/>
</dbReference>
<dbReference type="EMBL" id="SJZI01000047">
    <property type="protein sequence ID" value="TCJ13138.1"/>
    <property type="molecule type" value="Genomic_DNA"/>
</dbReference>
<keyword evidence="3" id="KW-1185">Reference proteome</keyword>
<dbReference type="Pfam" id="PF13650">
    <property type="entry name" value="Asp_protease_2"/>
    <property type="match status" value="2"/>
</dbReference>
<dbReference type="OrthoDB" id="3521766at2"/>
<organism evidence="2 3">
    <name type="scientific">Flaviaesturariibacter flavus</name>
    <dbReference type="NCBI Taxonomy" id="2502780"/>
    <lineage>
        <taxon>Bacteria</taxon>
        <taxon>Pseudomonadati</taxon>
        <taxon>Bacteroidota</taxon>
        <taxon>Chitinophagia</taxon>
        <taxon>Chitinophagales</taxon>
        <taxon>Chitinophagaceae</taxon>
        <taxon>Flaviaestuariibacter</taxon>
    </lineage>
</organism>
<dbReference type="Proteomes" id="UP000295334">
    <property type="component" value="Unassembled WGS sequence"/>
</dbReference>
<dbReference type="CDD" id="cd05483">
    <property type="entry name" value="retropepsin_like_bacteria"/>
    <property type="match status" value="1"/>
</dbReference>